<dbReference type="EMBL" id="FQXZ01000013">
    <property type="protein sequence ID" value="SHI03484.1"/>
    <property type="molecule type" value="Genomic_DNA"/>
</dbReference>
<dbReference type="InterPro" id="IPR016071">
    <property type="entry name" value="Staphylococal_nuclease_OB-fold"/>
</dbReference>
<evidence type="ECO:0000259" key="1">
    <source>
        <dbReference type="PROSITE" id="PS50830"/>
    </source>
</evidence>
<dbReference type="EC" id="3.1.31.1" evidence="2"/>
<keyword evidence="3" id="KW-1185">Reference proteome</keyword>
<accession>A0A1M5XVB8</accession>
<organism evidence="2 3">
    <name type="scientific">Vibrio aerogenes CECT 7868</name>
    <dbReference type="NCBI Taxonomy" id="1216006"/>
    <lineage>
        <taxon>Bacteria</taxon>
        <taxon>Pseudomonadati</taxon>
        <taxon>Pseudomonadota</taxon>
        <taxon>Gammaproteobacteria</taxon>
        <taxon>Vibrionales</taxon>
        <taxon>Vibrionaceae</taxon>
        <taxon>Vibrio</taxon>
    </lineage>
</organism>
<protein>
    <submittedName>
        <fullName evidence="2">Thermonuclease</fullName>
        <ecNumber evidence="2">3.1.31.1</ecNumber>
    </submittedName>
</protein>
<keyword evidence="2" id="KW-0378">Hydrolase</keyword>
<evidence type="ECO:0000313" key="3">
    <source>
        <dbReference type="Proteomes" id="UP000184608"/>
    </source>
</evidence>
<reference evidence="2 3" key="1">
    <citation type="submission" date="2016-11" db="EMBL/GenBank/DDBJ databases">
        <authorList>
            <person name="Jaros S."/>
            <person name="Januszkiewicz K."/>
            <person name="Wedrychowicz H."/>
        </authorList>
    </citation>
    <scope>NUCLEOTIDE SEQUENCE [LARGE SCALE GENOMIC DNA]</scope>
    <source>
        <strain evidence="2 3">CECT 7868</strain>
    </source>
</reference>
<dbReference type="Gene3D" id="2.40.50.90">
    <property type="match status" value="1"/>
</dbReference>
<feature type="domain" description="TNase-like" evidence="1">
    <location>
        <begin position="51"/>
        <end position="158"/>
    </location>
</feature>
<proteinExistence type="predicted"/>
<dbReference type="Proteomes" id="UP000184608">
    <property type="component" value="Unassembled WGS sequence"/>
</dbReference>
<dbReference type="STRING" id="1216006.VA7868_01327"/>
<dbReference type="InterPro" id="IPR035437">
    <property type="entry name" value="SNase_OB-fold_sf"/>
</dbReference>
<dbReference type="PROSITE" id="PS50830">
    <property type="entry name" value="TNASE_3"/>
    <property type="match status" value="1"/>
</dbReference>
<name>A0A1M5XVB8_9VIBR</name>
<dbReference type="Pfam" id="PF00565">
    <property type="entry name" value="SNase"/>
    <property type="match status" value="1"/>
</dbReference>
<dbReference type="SUPFAM" id="SSF50199">
    <property type="entry name" value="Staphylococcal nuclease"/>
    <property type="match status" value="1"/>
</dbReference>
<evidence type="ECO:0000313" key="2">
    <source>
        <dbReference type="EMBL" id="SHI03484.1"/>
    </source>
</evidence>
<dbReference type="GO" id="GO:1990599">
    <property type="term" value="F:3' overhang single-stranded DNA endodeoxyribonuclease activity"/>
    <property type="evidence" value="ECO:0007669"/>
    <property type="project" value="UniProtKB-EC"/>
</dbReference>
<dbReference type="AlphaFoldDB" id="A0A1M5XVB8"/>
<dbReference type="SMART" id="SM00318">
    <property type="entry name" value="SNc"/>
    <property type="match status" value="1"/>
</dbReference>
<sequence>MIRCLKRQSYITAIFRYSKNMFRAPLIAIFTLFVSMISCHTYAAGKTTYGSAVINKVTSIYDADTFKANIKGWPDIIGKKVSIRVNGVDAPEIRGKCKKEKNSARIAKLFTIKALRTAKKIELRNIRRGKYFRILADVYVDGRNLSDLLINSGLARPYDGGKRGGWCRF</sequence>
<gene>
    <name evidence="2" type="primary">nuc</name>
    <name evidence="2" type="ORF">VA7868_01327</name>
</gene>